<sequence length="81" mass="8763">MQHRALGQAELCSCTAPGAHSPAAQRIALVASKPKAQRHPLNTVSTCDAEMYKWGSDEYQCDNMSSSGALYGDNTEVDFNE</sequence>
<reference evidence="2" key="1">
    <citation type="journal article" date="2013" name="Nat. Genet.">
        <title>The draft genomes of soft-shell turtle and green sea turtle yield insights into the development and evolution of the turtle-specific body plan.</title>
        <authorList>
            <person name="Wang Z."/>
            <person name="Pascual-Anaya J."/>
            <person name="Zadissa A."/>
            <person name="Li W."/>
            <person name="Niimura Y."/>
            <person name="Huang Z."/>
            <person name="Li C."/>
            <person name="White S."/>
            <person name="Xiong Z."/>
            <person name="Fang D."/>
            <person name="Wang B."/>
            <person name="Ming Y."/>
            <person name="Chen Y."/>
            <person name="Zheng Y."/>
            <person name="Kuraku S."/>
            <person name="Pignatelli M."/>
            <person name="Herrero J."/>
            <person name="Beal K."/>
            <person name="Nozawa M."/>
            <person name="Li Q."/>
            <person name="Wang J."/>
            <person name="Zhang H."/>
            <person name="Yu L."/>
            <person name="Shigenobu S."/>
            <person name="Wang J."/>
            <person name="Liu J."/>
            <person name="Flicek P."/>
            <person name="Searle S."/>
            <person name="Wang J."/>
            <person name="Kuratani S."/>
            <person name="Yin Y."/>
            <person name="Aken B."/>
            <person name="Zhang G."/>
            <person name="Irie N."/>
        </authorList>
    </citation>
    <scope>NUCLEOTIDE SEQUENCE [LARGE SCALE GENOMIC DNA]</scope>
</reference>
<organism evidence="1 2">
    <name type="scientific">Chelonia mydas</name>
    <name type="common">Green sea-turtle</name>
    <name type="synonym">Chelonia agassizi</name>
    <dbReference type="NCBI Taxonomy" id="8469"/>
    <lineage>
        <taxon>Eukaryota</taxon>
        <taxon>Metazoa</taxon>
        <taxon>Chordata</taxon>
        <taxon>Craniata</taxon>
        <taxon>Vertebrata</taxon>
        <taxon>Euteleostomi</taxon>
        <taxon>Archelosauria</taxon>
        <taxon>Testudinata</taxon>
        <taxon>Testudines</taxon>
        <taxon>Cryptodira</taxon>
        <taxon>Durocryptodira</taxon>
        <taxon>Americhelydia</taxon>
        <taxon>Chelonioidea</taxon>
        <taxon>Cheloniidae</taxon>
        <taxon>Chelonia</taxon>
    </lineage>
</organism>
<accession>M7BER4</accession>
<evidence type="ECO:0000313" key="2">
    <source>
        <dbReference type="Proteomes" id="UP000031443"/>
    </source>
</evidence>
<gene>
    <name evidence="1" type="ORF">UY3_16206</name>
</gene>
<dbReference type="Proteomes" id="UP000031443">
    <property type="component" value="Unassembled WGS sequence"/>
</dbReference>
<evidence type="ECO:0000313" key="1">
    <source>
        <dbReference type="EMBL" id="EMP26702.1"/>
    </source>
</evidence>
<proteinExistence type="predicted"/>
<keyword evidence="2" id="KW-1185">Reference proteome</keyword>
<protein>
    <submittedName>
        <fullName evidence="1">Uncharacterized protein</fullName>
    </submittedName>
</protein>
<name>M7BER4_CHEMY</name>
<dbReference type="EMBL" id="KB576443">
    <property type="protein sequence ID" value="EMP26702.1"/>
    <property type="molecule type" value="Genomic_DNA"/>
</dbReference>
<dbReference type="AlphaFoldDB" id="M7BER4"/>